<evidence type="ECO:0000313" key="1">
    <source>
        <dbReference type="EMBL" id="MBC3811132.1"/>
    </source>
</evidence>
<organism evidence="1 2">
    <name type="scientific">Undibacterium aquatile</name>
    <dbReference type="NCBI Taxonomy" id="1537398"/>
    <lineage>
        <taxon>Bacteria</taxon>
        <taxon>Pseudomonadati</taxon>
        <taxon>Pseudomonadota</taxon>
        <taxon>Betaproteobacteria</taxon>
        <taxon>Burkholderiales</taxon>
        <taxon>Oxalobacteraceae</taxon>
        <taxon>Undibacterium</taxon>
    </lineage>
</organism>
<name>A0ABR6XE05_9BURK</name>
<reference evidence="1 2" key="1">
    <citation type="submission" date="2020-08" db="EMBL/GenBank/DDBJ databases">
        <title>Novel species isolated from subtropical streams in China.</title>
        <authorList>
            <person name="Lu H."/>
        </authorList>
    </citation>
    <scope>NUCLEOTIDE SEQUENCE [LARGE SCALE GENOMIC DNA]</scope>
    <source>
        <strain evidence="1 2">CCTCC AB 2015119</strain>
    </source>
</reference>
<dbReference type="Proteomes" id="UP000637632">
    <property type="component" value="Unassembled WGS sequence"/>
</dbReference>
<dbReference type="EMBL" id="JACOFT010000002">
    <property type="protein sequence ID" value="MBC3811132.1"/>
    <property type="molecule type" value="Genomic_DNA"/>
</dbReference>
<evidence type="ECO:0000313" key="2">
    <source>
        <dbReference type="Proteomes" id="UP000637632"/>
    </source>
</evidence>
<evidence type="ECO:0008006" key="3">
    <source>
        <dbReference type="Google" id="ProtNLM"/>
    </source>
</evidence>
<protein>
    <recommendedName>
        <fullName evidence="3">Helix-turn-helix protein</fullName>
    </recommendedName>
</protein>
<proteinExistence type="predicted"/>
<sequence>MSRSKDRALKAAKEARGGGQFLALPVGVLQSQALANLSPYACKLLLDIASQWRLGWNGDSSTAFEKVLRVRGWRSKTTLHKALRELLASGLIVQTRLGSLHQCSLFALGWLAIDTCGGKLDIQATTRPMNNWLDPIKPKENKAPSTARVPIQRKNTDLGTARVLDG</sequence>
<comment type="caution">
    <text evidence="1">The sequence shown here is derived from an EMBL/GenBank/DDBJ whole genome shotgun (WGS) entry which is preliminary data.</text>
</comment>
<dbReference type="RefSeq" id="WP_190478287.1">
    <property type="nucleotide sequence ID" value="NZ_JACOFT010000002.1"/>
</dbReference>
<gene>
    <name evidence="1" type="ORF">H8K26_06720</name>
</gene>
<accession>A0ABR6XE05</accession>
<keyword evidence="2" id="KW-1185">Reference proteome</keyword>